<reference evidence="1 2" key="1">
    <citation type="journal article" date="2010" name="Appl. Environ. Microbiol.">
        <title>The genome sequence of the crenarchaeon Acidilobus saccharovorans supports a new order, Acidilobales, and suggests an important ecological role in terrestrial acidic hot springs.</title>
        <authorList>
            <person name="Mardanov A.V."/>
            <person name="Svetlitchnyi V.A."/>
            <person name="Beletsky A.V."/>
            <person name="Prokofeva M.I."/>
            <person name="Bonch-Osmolovskaya E.A."/>
            <person name="Ravin N.V."/>
            <person name="Skryabin K.G."/>
        </authorList>
    </citation>
    <scope>NUCLEOTIDE SEQUENCE [LARGE SCALE GENOMIC DNA]</scope>
    <source>
        <strain evidence="2">DSM 16705 / JCM 18335 / VKM B-2471 / 345-15</strain>
    </source>
</reference>
<dbReference type="InParanoid" id="D9PZM9"/>
<dbReference type="InterPro" id="IPR036388">
    <property type="entry name" value="WH-like_DNA-bd_sf"/>
</dbReference>
<keyword evidence="2" id="KW-1185">Reference proteome</keyword>
<name>D9PZM9_ACIS3</name>
<evidence type="ECO:0008006" key="3">
    <source>
        <dbReference type="Google" id="ProtNLM"/>
    </source>
</evidence>
<dbReference type="InterPro" id="IPR036390">
    <property type="entry name" value="WH_DNA-bd_sf"/>
</dbReference>
<sequence length="138" mass="15415">MIAMSDKENGDLEERAIDILRQYKDGVLQSELWKTLGISSREGSRLVLRLIRRGVVRREEVTVNGRRTYKLYAVKAGAPTFSIKVDVSSILDIPCAACPRLSECGAGGYYDPSTCPLLEAWLKKEIAKLRVQRVQTAS</sequence>
<dbReference type="SUPFAM" id="SSF46785">
    <property type="entry name" value="Winged helix' DNA-binding domain"/>
    <property type="match status" value="1"/>
</dbReference>
<organism evidence="1 2">
    <name type="scientific">Acidilobus saccharovorans (strain DSM 16705 / JCM 18335 / VKM B-2471 / 345-15)</name>
    <dbReference type="NCBI Taxonomy" id="666510"/>
    <lineage>
        <taxon>Archaea</taxon>
        <taxon>Thermoproteota</taxon>
        <taxon>Thermoprotei</taxon>
        <taxon>Acidilobales</taxon>
        <taxon>Acidilobaceae</taxon>
        <taxon>Acidilobus</taxon>
    </lineage>
</organism>
<dbReference type="KEGG" id="asc:ASAC_0109"/>
<dbReference type="Gene3D" id="1.10.10.10">
    <property type="entry name" value="Winged helix-like DNA-binding domain superfamily/Winged helix DNA-binding domain"/>
    <property type="match status" value="1"/>
</dbReference>
<accession>D9PZM9</accession>
<proteinExistence type="predicted"/>
<evidence type="ECO:0000313" key="1">
    <source>
        <dbReference type="EMBL" id="ADL18517.1"/>
    </source>
</evidence>
<dbReference type="eggNOG" id="arCOG04153">
    <property type="taxonomic scope" value="Archaea"/>
</dbReference>
<dbReference type="AlphaFoldDB" id="D9PZM9"/>
<protein>
    <recommendedName>
        <fullName evidence="3">B-block binding subunit of TFIIIC domain-containing protein</fullName>
    </recommendedName>
</protein>
<gene>
    <name evidence="1" type="ordered locus">ASAC_0109</name>
</gene>
<dbReference type="STRING" id="666510.ASAC_0109"/>
<dbReference type="EMBL" id="CP001742">
    <property type="protein sequence ID" value="ADL18517.1"/>
    <property type="molecule type" value="Genomic_DNA"/>
</dbReference>
<dbReference type="Proteomes" id="UP000000346">
    <property type="component" value="Chromosome"/>
</dbReference>
<dbReference type="HOGENOM" id="CLU_142666_0_0_2"/>
<evidence type="ECO:0000313" key="2">
    <source>
        <dbReference type="Proteomes" id="UP000000346"/>
    </source>
</evidence>